<proteinExistence type="inferred from homology"/>
<gene>
    <name evidence="3" type="ORF">WIS52_23105</name>
</gene>
<name>A0ABV1KHG7_9PSEU</name>
<evidence type="ECO:0000313" key="4">
    <source>
        <dbReference type="Proteomes" id="UP001494902"/>
    </source>
</evidence>
<protein>
    <submittedName>
        <fullName evidence="3">SRPBCC family protein</fullName>
    </submittedName>
</protein>
<evidence type="ECO:0000259" key="2">
    <source>
        <dbReference type="Pfam" id="PF08327"/>
    </source>
</evidence>
<comment type="caution">
    <text evidence="3">The sequence shown here is derived from an EMBL/GenBank/DDBJ whole genome shotgun (WGS) entry which is preliminary data.</text>
</comment>
<dbReference type="Pfam" id="PF08327">
    <property type="entry name" value="AHSA1"/>
    <property type="match status" value="1"/>
</dbReference>
<keyword evidence="4" id="KW-1185">Reference proteome</keyword>
<dbReference type="RefSeq" id="WP_349300438.1">
    <property type="nucleotide sequence ID" value="NZ_JBEDNQ010000010.1"/>
</dbReference>
<dbReference type="CDD" id="cd08899">
    <property type="entry name" value="SRPBCC_CalC_Aha1-like_6"/>
    <property type="match status" value="1"/>
</dbReference>
<reference evidence="3 4" key="1">
    <citation type="submission" date="2024-03" db="EMBL/GenBank/DDBJ databases">
        <title>Draft genome sequence of Pseudonocardia nematodicida JCM 31783.</title>
        <authorList>
            <person name="Butdee W."/>
            <person name="Duangmal K."/>
        </authorList>
    </citation>
    <scope>NUCLEOTIDE SEQUENCE [LARGE SCALE GENOMIC DNA]</scope>
    <source>
        <strain evidence="3 4">JCM 31783</strain>
    </source>
</reference>
<evidence type="ECO:0000256" key="1">
    <source>
        <dbReference type="ARBA" id="ARBA00006817"/>
    </source>
</evidence>
<sequence length="160" mass="17429">MSTHVTFDDADGPVLHFARRYPHPVDRVWAALTEPGQMSRWFPCEVEIDLRVGGVITLTFPGGEQDTAEITELDPPATLAFTWAGERLRWTLQPEGDGCVLRLDNTVLDRDTTGGTAAGWDRCFEALATHLDGADVSSHAGPDEALIAHYRTVLSAGPDT</sequence>
<comment type="similarity">
    <text evidence="1">Belongs to the AHA1 family.</text>
</comment>
<dbReference type="Proteomes" id="UP001494902">
    <property type="component" value="Unassembled WGS sequence"/>
</dbReference>
<accession>A0ABV1KHG7</accession>
<feature type="domain" description="Activator of Hsp90 ATPase homologue 1/2-like C-terminal" evidence="2">
    <location>
        <begin position="23"/>
        <end position="131"/>
    </location>
</feature>
<dbReference type="EMBL" id="JBEDNQ010000010">
    <property type="protein sequence ID" value="MEQ3553369.1"/>
    <property type="molecule type" value="Genomic_DNA"/>
</dbReference>
<dbReference type="Gene3D" id="3.30.530.20">
    <property type="match status" value="1"/>
</dbReference>
<evidence type="ECO:0000313" key="3">
    <source>
        <dbReference type="EMBL" id="MEQ3553369.1"/>
    </source>
</evidence>
<dbReference type="InterPro" id="IPR023393">
    <property type="entry name" value="START-like_dom_sf"/>
</dbReference>
<dbReference type="SUPFAM" id="SSF55961">
    <property type="entry name" value="Bet v1-like"/>
    <property type="match status" value="1"/>
</dbReference>
<organism evidence="3 4">
    <name type="scientific">Pseudonocardia nematodicida</name>
    <dbReference type="NCBI Taxonomy" id="1206997"/>
    <lineage>
        <taxon>Bacteria</taxon>
        <taxon>Bacillati</taxon>
        <taxon>Actinomycetota</taxon>
        <taxon>Actinomycetes</taxon>
        <taxon>Pseudonocardiales</taxon>
        <taxon>Pseudonocardiaceae</taxon>
        <taxon>Pseudonocardia</taxon>
    </lineage>
</organism>
<dbReference type="InterPro" id="IPR013538">
    <property type="entry name" value="ASHA1/2-like_C"/>
</dbReference>